<dbReference type="InterPro" id="IPR037171">
    <property type="entry name" value="NagB/RpiA_transferase-like"/>
</dbReference>
<sequence>MTGQDTAPGEIRSYGGLRVSVLADARTAGALAGRRAATLLAGLLAERQEVRVAFAAAPSQDATLGTLAAADGIDWSRVTAFQLDDYVGLATGAPRTFSRYLDEHLFGRVRPGRVEYMSLTGDAEAEAARYGALVAERPLDLALLGIGENGHLAFNDPPDADRHDPRPARLVELDEASRAQQVNDGCFPSLDLVPRRALTLTLPAILGAGEIVCTVPGRRKRDAVERALTGAVDGGSPASYLREHPAAWLYLDADASPLTTP</sequence>
<evidence type="ECO:0000259" key="2">
    <source>
        <dbReference type="Pfam" id="PF01182"/>
    </source>
</evidence>
<dbReference type="SUPFAM" id="SSF100950">
    <property type="entry name" value="NagB/RpiA/CoA transferase-like"/>
    <property type="match status" value="1"/>
</dbReference>
<dbReference type="Proteomes" id="UP001596058">
    <property type="component" value="Unassembled WGS sequence"/>
</dbReference>
<keyword evidence="1" id="KW-0119">Carbohydrate metabolism</keyword>
<dbReference type="Gene3D" id="3.40.50.1360">
    <property type="match status" value="1"/>
</dbReference>
<gene>
    <name evidence="3" type="ORF">ACFPZ3_37400</name>
</gene>
<organism evidence="3 4">
    <name type="scientific">Nonomuraea insulae</name>
    <dbReference type="NCBI Taxonomy" id="1616787"/>
    <lineage>
        <taxon>Bacteria</taxon>
        <taxon>Bacillati</taxon>
        <taxon>Actinomycetota</taxon>
        <taxon>Actinomycetes</taxon>
        <taxon>Streptosporangiales</taxon>
        <taxon>Streptosporangiaceae</taxon>
        <taxon>Nonomuraea</taxon>
    </lineage>
</organism>
<proteinExistence type="predicted"/>
<dbReference type="InterPro" id="IPR006148">
    <property type="entry name" value="Glc/Gal-6P_isomerase"/>
</dbReference>
<dbReference type="PANTHER" id="PTHR11280">
    <property type="entry name" value="GLUCOSAMINE-6-PHOSPHATE ISOMERASE"/>
    <property type="match status" value="1"/>
</dbReference>
<evidence type="ECO:0000256" key="1">
    <source>
        <dbReference type="ARBA" id="ARBA00023277"/>
    </source>
</evidence>
<feature type="domain" description="Glucosamine/galactosamine-6-phosphate isomerase" evidence="2">
    <location>
        <begin position="32"/>
        <end position="242"/>
    </location>
</feature>
<comment type="caution">
    <text evidence="3">The sequence shown here is derived from an EMBL/GenBank/DDBJ whole genome shotgun (WGS) entry which is preliminary data.</text>
</comment>
<accession>A0ABW1CXX4</accession>
<evidence type="ECO:0000313" key="4">
    <source>
        <dbReference type="Proteomes" id="UP001596058"/>
    </source>
</evidence>
<evidence type="ECO:0000313" key="3">
    <source>
        <dbReference type="EMBL" id="MFC5829570.1"/>
    </source>
</evidence>
<dbReference type="Pfam" id="PF01182">
    <property type="entry name" value="Glucosamine_iso"/>
    <property type="match status" value="1"/>
</dbReference>
<reference evidence="4" key="1">
    <citation type="journal article" date="2019" name="Int. J. Syst. Evol. Microbiol.">
        <title>The Global Catalogue of Microorganisms (GCM) 10K type strain sequencing project: providing services to taxonomists for standard genome sequencing and annotation.</title>
        <authorList>
            <consortium name="The Broad Institute Genomics Platform"/>
            <consortium name="The Broad Institute Genome Sequencing Center for Infectious Disease"/>
            <person name="Wu L."/>
            <person name="Ma J."/>
        </authorList>
    </citation>
    <scope>NUCLEOTIDE SEQUENCE [LARGE SCALE GENOMIC DNA]</scope>
    <source>
        <strain evidence="4">CCUG 53903</strain>
    </source>
</reference>
<dbReference type="RefSeq" id="WP_379519062.1">
    <property type="nucleotide sequence ID" value="NZ_JBHSPA010000047.1"/>
</dbReference>
<name>A0ABW1CXX4_9ACTN</name>
<dbReference type="PANTHER" id="PTHR11280:SF6">
    <property type="entry name" value="GLUCOSAMINE-6-PHOSPHATE ISOMERASE NAGB"/>
    <property type="match status" value="1"/>
</dbReference>
<keyword evidence="4" id="KW-1185">Reference proteome</keyword>
<dbReference type="EMBL" id="JBHSPA010000047">
    <property type="protein sequence ID" value="MFC5829570.1"/>
    <property type="molecule type" value="Genomic_DNA"/>
</dbReference>
<protein>
    <submittedName>
        <fullName evidence="3">6-phosphogluconolactonase</fullName>
    </submittedName>
</protein>
<dbReference type="InterPro" id="IPR004547">
    <property type="entry name" value="Glucosamine6P_isomerase"/>
</dbReference>